<organism evidence="2 3">
    <name type="scientific">Cerrena zonata</name>
    <dbReference type="NCBI Taxonomy" id="2478898"/>
    <lineage>
        <taxon>Eukaryota</taxon>
        <taxon>Fungi</taxon>
        <taxon>Dikarya</taxon>
        <taxon>Basidiomycota</taxon>
        <taxon>Agaricomycotina</taxon>
        <taxon>Agaricomycetes</taxon>
        <taxon>Polyporales</taxon>
        <taxon>Cerrenaceae</taxon>
        <taxon>Cerrena</taxon>
    </lineage>
</organism>
<dbReference type="AlphaFoldDB" id="A0AAW0GJ04"/>
<keyword evidence="1" id="KW-1133">Transmembrane helix</keyword>
<feature type="transmembrane region" description="Helical" evidence="1">
    <location>
        <begin position="16"/>
        <end position="35"/>
    </location>
</feature>
<gene>
    <name evidence="2" type="ORF">QCA50_006881</name>
</gene>
<name>A0AAW0GJ04_9APHY</name>
<feature type="transmembrane region" description="Helical" evidence="1">
    <location>
        <begin position="221"/>
        <end position="240"/>
    </location>
</feature>
<feature type="transmembrane region" description="Helical" evidence="1">
    <location>
        <begin position="246"/>
        <end position="266"/>
    </location>
</feature>
<feature type="transmembrane region" description="Helical" evidence="1">
    <location>
        <begin position="119"/>
        <end position="141"/>
    </location>
</feature>
<keyword evidence="1" id="KW-0812">Transmembrane</keyword>
<reference evidence="2 3" key="1">
    <citation type="submission" date="2022-09" db="EMBL/GenBank/DDBJ databases">
        <authorList>
            <person name="Palmer J.M."/>
        </authorList>
    </citation>
    <scope>NUCLEOTIDE SEQUENCE [LARGE SCALE GENOMIC DNA]</scope>
    <source>
        <strain evidence="2 3">DSM 7382</strain>
    </source>
</reference>
<sequence length="316" mass="35373">MVSIILDPDLLQKLKYFQLSNYMTIAGSALWVYDFSLGIAEEARIFSRSLKPPDIVYITSRVLLLGQAALGLALIIIPDDACVTRNLSVTVEWIVAFSVPCNTWIFFTRVRAVYNHSRIIQGVFFVLWALTLIALGTPFTYEVPSIPLGNGLCLRSLVFHRHFEAISLSALTLFDTAVMIAISIRMMSYSLSDTWKSKVYSLVFGNEMGHTSRLFLQSSQIYYFSLVGIQLAYLGTLLSPSIPDEIVVMVALFQAMFHNIMICRVYRMMKLDSGSPSDNVPSYVTPIAFDLNDALDTQDSTLFGDRTIHSSQPTEA</sequence>
<dbReference type="EMBL" id="JASBNA010000007">
    <property type="protein sequence ID" value="KAK7690228.1"/>
    <property type="molecule type" value="Genomic_DNA"/>
</dbReference>
<proteinExistence type="predicted"/>
<dbReference type="Proteomes" id="UP001385951">
    <property type="component" value="Unassembled WGS sequence"/>
</dbReference>
<evidence type="ECO:0000313" key="3">
    <source>
        <dbReference type="Proteomes" id="UP001385951"/>
    </source>
</evidence>
<feature type="transmembrane region" description="Helical" evidence="1">
    <location>
        <begin position="55"/>
        <end position="77"/>
    </location>
</feature>
<feature type="transmembrane region" description="Helical" evidence="1">
    <location>
        <begin position="165"/>
        <end position="184"/>
    </location>
</feature>
<evidence type="ECO:0000313" key="2">
    <source>
        <dbReference type="EMBL" id="KAK7690228.1"/>
    </source>
</evidence>
<accession>A0AAW0GJ04</accession>
<protein>
    <submittedName>
        <fullName evidence="2">Uncharacterized protein</fullName>
    </submittedName>
</protein>
<keyword evidence="3" id="KW-1185">Reference proteome</keyword>
<evidence type="ECO:0000256" key="1">
    <source>
        <dbReference type="SAM" id="Phobius"/>
    </source>
</evidence>
<keyword evidence="1" id="KW-0472">Membrane</keyword>
<comment type="caution">
    <text evidence="2">The sequence shown here is derived from an EMBL/GenBank/DDBJ whole genome shotgun (WGS) entry which is preliminary data.</text>
</comment>